<feature type="transmembrane region" description="Helical" evidence="1">
    <location>
        <begin position="79"/>
        <end position="101"/>
    </location>
</feature>
<dbReference type="RefSeq" id="WP_156719199.1">
    <property type="nucleotide sequence ID" value="NZ_CACRUF010000014.1"/>
</dbReference>
<evidence type="ECO:0000256" key="1">
    <source>
        <dbReference type="SAM" id="Phobius"/>
    </source>
</evidence>
<accession>A0A6N2ZRG2</accession>
<name>A0A6N2ZRG2_9FIRM</name>
<evidence type="ECO:0000313" key="2">
    <source>
        <dbReference type="EMBL" id="VYT82115.1"/>
    </source>
</evidence>
<feature type="transmembrane region" description="Helical" evidence="1">
    <location>
        <begin position="150"/>
        <end position="171"/>
    </location>
</feature>
<dbReference type="CDD" id="cd00350">
    <property type="entry name" value="rubredoxin_like"/>
    <property type="match status" value="1"/>
</dbReference>
<dbReference type="EMBL" id="CACRUF010000014">
    <property type="protein sequence ID" value="VYT82115.1"/>
    <property type="molecule type" value="Genomic_DNA"/>
</dbReference>
<evidence type="ECO:0008006" key="3">
    <source>
        <dbReference type="Google" id="ProtNLM"/>
    </source>
</evidence>
<keyword evidence="1" id="KW-0472">Membrane</keyword>
<proteinExistence type="predicted"/>
<dbReference type="SUPFAM" id="SSF57802">
    <property type="entry name" value="Rubredoxin-like"/>
    <property type="match status" value="1"/>
</dbReference>
<gene>
    <name evidence="2" type="ORF">VDLFYP95_00803</name>
</gene>
<feature type="transmembrane region" description="Helical" evidence="1">
    <location>
        <begin position="107"/>
        <end position="129"/>
    </location>
</feature>
<keyword evidence="1" id="KW-1133">Transmembrane helix</keyword>
<sequence length="212" mass="22880">MTAEQKAATAATSSTAAKPTLEQGTEWIICRVCGYIEDAKYRDQPCPTCGFPPTVWMDYKPRRIDTKREKLLDLHLHPIAVHFPIAATAASFLVPVIALLIPSIANVLFPAITLVAMILPLLVIIGGISGYIGSKLRYKTGTSKIPKAKIYLTVIYFILSCAQAYIAIANGVNADNAWIMIILGIVASIFAAKLGKMGSYLFAGRFGPYTAG</sequence>
<feature type="transmembrane region" description="Helical" evidence="1">
    <location>
        <begin position="177"/>
        <end position="195"/>
    </location>
</feature>
<dbReference type="AlphaFoldDB" id="A0A6N2ZRG2"/>
<reference evidence="2" key="1">
    <citation type="submission" date="2019-11" db="EMBL/GenBank/DDBJ databases">
        <authorList>
            <person name="Feng L."/>
        </authorList>
    </citation>
    <scope>NUCLEOTIDE SEQUENCE</scope>
    <source>
        <strain evidence="2">VdisparLFYP95</strain>
    </source>
</reference>
<organism evidence="2">
    <name type="scientific">Veillonella dispar</name>
    <dbReference type="NCBI Taxonomy" id="39778"/>
    <lineage>
        <taxon>Bacteria</taxon>
        <taxon>Bacillati</taxon>
        <taxon>Bacillota</taxon>
        <taxon>Negativicutes</taxon>
        <taxon>Veillonellales</taxon>
        <taxon>Veillonellaceae</taxon>
        <taxon>Veillonella</taxon>
    </lineage>
</organism>
<protein>
    <recommendedName>
        <fullName evidence="3">Rubredoxin-like domain-containing protein</fullName>
    </recommendedName>
</protein>
<keyword evidence="1" id="KW-0812">Transmembrane</keyword>